<accession>I7KJ73</accession>
<dbReference type="PROSITE" id="PS51077">
    <property type="entry name" value="HTH_ICLR"/>
    <property type="match status" value="1"/>
</dbReference>
<evidence type="ECO:0000259" key="5">
    <source>
        <dbReference type="PROSITE" id="PS51078"/>
    </source>
</evidence>
<keyword evidence="3" id="KW-0804">Transcription</keyword>
<keyword evidence="2" id="KW-0238">DNA-binding</keyword>
<dbReference type="GO" id="GO:0003677">
    <property type="term" value="F:DNA binding"/>
    <property type="evidence" value="ECO:0007669"/>
    <property type="project" value="UniProtKB-KW"/>
</dbReference>
<evidence type="ECO:0000256" key="3">
    <source>
        <dbReference type="ARBA" id="ARBA00023163"/>
    </source>
</evidence>
<evidence type="ECO:0000256" key="1">
    <source>
        <dbReference type="ARBA" id="ARBA00023015"/>
    </source>
</evidence>
<reference evidence="6 7" key="1">
    <citation type="journal article" date="2012" name="J. Bacteriol.">
        <title>Draft Genome Sequence of Turicella otitidis ATCC 51513, Isolated from Middle Ear Fluid from a Child with Otitis Media.</title>
        <authorList>
            <person name="Brinkrolf K."/>
            <person name="Schneider J."/>
            <person name="Knecht M."/>
            <person name="Ruckert C."/>
            <person name="Tauch A."/>
        </authorList>
    </citation>
    <scope>NUCLEOTIDE SEQUENCE [LARGE SCALE GENOMIC DNA]</scope>
    <source>
        <strain evidence="6 7">ATCC 51513</strain>
    </source>
</reference>
<dbReference type="InterPro" id="IPR029016">
    <property type="entry name" value="GAF-like_dom_sf"/>
</dbReference>
<dbReference type="Pfam" id="PF01614">
    <property type="entry name" value="IclR_C"/>
    <property type="match status" value="1"/>
</dbReference>
<dbReference type="PANTHER" id="PTHR30136">
    <property type="entry name" value="HELIX-TURN-HELIX TRANSCRIPTIONAL REGULATOR, ICLR FAMILY"/>
    <property type="match status" value="1"/>
</dbReference>
<dbReference type="SMART" id="SM00346">
    <property type="entry name" value="HTH_ICLR"/>
    <property type="match status" value="1"/>
</dbReference>
<sequence length="235" mass="24566">MGQYSVSGIKVLDRAVAIMMAVADEPHSLAELCAATELPRATAHRLATALEAHRILARTSDGRWTIGPTLTTLSLGGQDQLLDAAAPVMTDLMGTTGESVQLYQRTGTTRTCIAAQEPATGLRNRVPVGSQLPLTAGSGAKVFCAYISPALSSVILGEAAFSERDLELVRERGWAESVSEREVGLASVSAPVMDTNGSLVAVLSISGVAERLRPSPGKLWGEELTAAAKRLSAAL</sequence>
<dbReference type="InterPro" id="IPR036390">
    <property type="entry name" value="WH_DNA-bd_sf"/>
</dbReference>
<dbReference type="SUPFAM" id="SSF46785">
    <property type="entry name" value="Winged helix' DNA-binding domain"/>
    <property type="match status" value="1"/>
</dbReference>
<dbReference type="GO" id="GO:0045892">
    <property type="term" value="P:negative regulation of DNA-templated transcription"/>
    <property type="evidence" value="ECO:0007669"/>
    <property type="project" value="TreeGrafter"/>
</dbReference>
<dbReference type="InterPro" id="IPR050707">
    <property type="entry name" value="HTH_MetabolicPath_Reg"/>
</dbReference>
<dbReference type="Gene3D" id="3.30.450.40">
    <property type="match status" value="1"/>
</dbReference>
<evidence type="ECO:0000313" key="6">
    <source>
        <dbReference type="EMBL" id="CCI83420.1"/>
    </source>
</evidence>
<name>I7KJ73_9CORY</name>
<dbReference type="GO" id="GO:0003700">
    <property type="term" value="F:DNA-binding transcription factor activity"/>
    <property type="evidence" value="ECO:0007669"/>
    <property type="project" value="TreeGrafter"/>
</dbReference>
<dbReference type="PANTHER" id="PTHR30136:SF39">
    <property type="entry name" value="TRANSCRIPTIONAL REGULATORY PROTEIN"/>
    <property type="match status" value="1"/>
</dbReference>
<feature type="domain" description="HTH iclR-type" evidence="4">
    <location>
        <begin position="9"/>
        <end position="68"/>
    </location>
</feature>
<feature type="domain" description="IclR-ED" evidence="5">
    <location>
        <begin position="69"/>
        <end position="235"/>
    </location>
</feature>
<dbReference type="Pfam" id="PF09339">
    <property type="entry name" value="HTH_IclR"/>
    <property type="match status" value="1"/>
</dbReference>
<dbReference type="SUPFAM" id="SSF55781">
    <property type="entry name" value="GAF domain-like"/>
    <property type="match status" value="1"/>
</dbReference>
<dbReference type="InterPro" id="IPR014757">
    <property type="entry name" value="Tscrpt_reg_IclR_C"/>
</dbReference>
<dbReference type="Proteomes" id="UP000011016">
    <property type="component" value="Unassembled WGS sequence"/>
</dbReference>
<dbReference type="AlphaFoldDB" id="I7KJ73"/>
<proteinExistence type="predicted"/>
<dbReference type="InterPro" id="IPR036388">
    <property type="entry name" value="WH-like_DNA-bd_sf"/>
</dbReference>
<gene>
    <name evidence="6" type="primary">ltbR</name>
    <name evidence="6" type="ORF">BN46_0687</name>
</gene>
<keyword evidence="1" id="KW-0805">Transcription regulation</keyword>
<organism evidence="6 7">
    <name type="scientific">Corynebacterium otitidis ATCC 51513</name>
    <dbReference type="NCBI Taxonomy" id="883169"/>
    <lineage>
        <taxon>Bacteria</taxon>
        <taxon>Bacillati</taxon>
        <taxon>Actinomycetota</taxon>
        <taxon>Actinomycetes</taxon>
        <taxon>Mycobacteriales</taxon>
        <taxon>Corynebacteriaceae</taxon>
        <taxon>Corynebacterium</taxon>
    </lineage>
</organism>
<protein>
    <submittedName>
        <fullName evidence="6">HTH-type transcriptional repressor</fullName>
    </submittedName>
</protein>
<evidence type="ECO:0000259" key="4">
    <source>
        <dbReference type="PROSITE" id="PS51077"/>
    </source>
</evidence>
<evidence type="ECO:0000256" key="2">
    <source>
        <dbReference type="ARBA" id="ARBA00023125"/>
    </source>
</evidence>
<dbReference type="Gene3D" id="1.10.10.10">
    <property type="entry name" value="Winged helix-like DNA-binding domain superfamily/Winged helix DNA-binding domain"/>
    <property type="match status" value="1"/>
</dbReference>
<dbReference type="RefSeq" id="WP_004601872.1">
    <property type="nucleotide sequence ID" value="NZ_HF541866.1"/>
</dbReference>
<dbReference type="InterPro" id="IPR005471">
    <property type="entry name" value="Tscrpt_reg_IclR_N"/>
</dbReference>
<dbReference type="PROSITE" id="PS51078">
    <property type="entry name" value="ICLR_ED"/>
    <property type="match status" value="1"/>
</dbReference>
<evidence type="ECO:0000313" key="7">
    <source>
        <dbReference type="Proteomes" id="UP000011016"/>
    </source>
</evidence>
<dbReference type="OrthoDB" id="4319317at2"/>
<comment type="caution">
    <text evidence="6">The sequence shown here is derived from an EMBL/GenBank/DDBJ whole genome shotgun (WGS) entry which is preliminary data.</text>
</comment>
<dbReference type="EMBL" id="CAJZ01000102">
    <property type="protein sequence ID" value="CCI83420.1"/>
    <property type="molecule type" value="Genomic_DNA"/>
</dbReference>